<feature type="region of interest" description="Disordered" evidence="2">
    <location>
        <begin position="1"/>
        <end position="44"/>
    </location>
</feature>
<evidence type="ECO:0000256" key="2">
    <source>
        <dbReference type="SAM" id="MobiDB-lite"/>
    </source>
</evidence>
<dbReference type="PRINTS" id="PR00038">
    <property type="entry name" value="HTHLUXR"/>
</dbReference>
<protein>
    <submittedName>
        <fullName evidence="4">LuxR C-terminal-related transcriptional regulator</fullName>
    </submittedName>
</protein>
<evidence type="ECO:0000259" key="3">
    <source>
        <dbReference type="PROSITE" id="PS50043"/>
    </source>
</evidence>
<feature type="compositionally biased region" description="Gly residues" evidence="2">
    <location>
        <begin position="189"/>
        <end position="210"/>
    </location>
</feature>
<reference evidence="4 5" key="1">
    <citation type="submission" date="2024-10" db="EMBL/GenBank/DDBJ databases">
        <title>The Natural Products Discovery Center: Release of the First 8490 Sequenced Strains for Exploring Actinobacteria Biosynthetic Diversity.</title>
        <authorList>
            <person name="Kalkreuter E."/>
            <person name="Kautsar S.A."/>
            <person name="Yang D."/>
            <person name="Bader C.D."/>
            <person name="Teijaro C.N."/>
            <person name="Fluegel L."/>
            <person name="Davis C.M."/>
            <person name="Simpson J.R."/>
            <person name="Lauterbach L."/>
            <person name="Steele A.D."/>
            <person name="Gui C."/>
            <person name="Meng S."/>
            <person name="Li G."/>
            <person name="Viehrig K."/>
            <person name="Ye F."/>
            <person name="Su P."/>
            <person name="Kiefer A.F."/>
            <person name="Nichols A."/>
            <person name="Cepeda A.J."/>
            <person name="Yan W."/>
            <person name="Fan B."/>
            <person name="Jiang Y."/>
            <person name="Adhikari A."/>
            <person name="Zheng C.-J."/>
            <person name="Schuster L."/>
            <person name="Cowan T.M."/>
            <person name="Smanski M.J."/>
            <person name="Chevrette M.G."/>
            <person name="De Carvalho L.P.S."/>
            <person name="Shen B."/>
        </authorList>
    </citation>
    <scope>NUCLEOTIDE SEQUENCE [LARGE SCALE GENOMIC DNA]</scope>
    <source>
        <strain evidence="4 5">NPDC089932</strain>
    </source>
</reference>
<feature type="region of interest" description="Disordered" evidence="2">
    <location>
        <begin position="92"/>
        <end position="211"/>
    </location>
</feature>
<feature type="compositionally biased region" description="Low complexity" evidence="2">
    <location>
        <begin position="490"/>
        <end position="510"/>
    </location>
</feature>
<dbReference type="SUPFAM" id="SSF46894">
    <property type="entry name" value="C-terminal effector domain of the bipartite response regulators"/>
    <property type="match status" value="1"/>
</dbReference>
<dbReference type="InterPro" id="IPR039420">
    <property type="entry name" value="WalR-like"/>
</dbReference>
<dbReference type="Proteomes" id="UP001617511">
    <property type="component" value="Unassembled WGS sequence"/>
</dbReference>
<evidence type="ECO:0000256" key="1">
    <source>
        <dbReference type="ARBA" id="ARBA00023125"/>
    </source>
</evidence>
<dbReference type="CDD" id="cd06170">
    <property type="entry name" value="LuxR_C_like"/>
    <property type="match status" value="1"/>
</dbReference>
<dbReference type="Gene3D" id="1.10.10.10">
    <property type="entry name" value="Winged helix-like DNA-binding domain superfamily/Winged helix DNA-binding domain"/>
    <property type="match status" value="1"/>
</dbReference>
<proteinExistence type="predicted"/>
<dbReference type="SMART" id="SM00421">
    <property type="entry name" value="HTH_LUXR"/>
    <property type="match status" value="1"/>
</dbReference>
<gene>
    <name evidence="4" type="ORF">ACIP2Z_29095</name>
</gene>
<comment type="caution">
    <text evidence="4">The sequence shown here is derived from an EMBL/GenBank/DDBJ whole genome shotgun (WGS) entry which is preliminary data.</text>
</comment>
<dbReference type="InterPro" id="IPR036388">
    <property type="entry name" value="WH-like_DNA-bd_sf"/>
</dbReference>
<name>A0ABW8FLS9_9ACTN</name>
<feature type="compositionally biased region" description="Low complexity" evidence="2">
    <location>
        <begin position="382"/>
        <end position="395"/>
    </location>
</feature>
<feature type="compositionally biased region" description="Low complexity" evidence="2">
    <location>
        <begin position="517"/>
        <end position="526"/>
    </location>
</feature>
<feature type="compositionally biased region" description="Low complexity" evidence="2">
    <location>
        <begin position="283"/>
        <end position="293"/>
    </location>
</feature>
<organism evidence="4 5">
    <name type="scientific">Streptomyces iakyrus</name>
    <dbReference type="NCBI Taxonomy" id="68219"/>
    <lineage>
        <taxon>Bacteria</taxon>
        <taxon>Bacillati</taxon>
        <taxon>Actinomycetota</taxon>
        <taxon>Actinomycetes</taxon>
        <taxon>Kitasatosporales</taxon>
        <taxon>Streptomycetaceae</taxon>
        <taxon>Streptomyces</taxon>
    </lineage>
</organism>
<feature type="region of interest" description="Disordered" evidence="2">
    <location>
        <begin position="237"/>
        <end position="550"/>
    </location>
</feature>
<feature type="compositionally biased region" description="Basic and acidic residues" evidence="2">
    <location>
        <begin position="18"/>
        <end position="37"/>
    </location>
</feature>
<dbReference type="EMBL" id="JBIVGG010000013">
    <property type="protein sequence ID" value="MFJ4083002.1"/>
    <property type="molecule type" value="Genomic_DNA"/>
</dbReference>
<dbReference type="PANTHER" id="PTHR43214:SF42">
    <property type="entry name" value="TRANSCRIPTIONAL REGULATORY PROTEIN DESR"/>
    <property type="match status" value="1"/>
</dbReference>
<sequence length="947" mass="91897">MTGDRSRVRTAPRAGSRYGRDAARSSAEDRGHAELARGRRQLFDGPVDDARETLLLAASLLAAGAPDGAEAARLCAADAAWASGDVTACLTALDDTDPPGPAGSHATPDTAPAGEPAHDRSDPTTAGGGTGPTSGVYGDAPVSALDGDALAPGLSGSAPATGGAGGTPASGPDGDAPVSGLGGDAAVSGLGGDAPRAGGGGGAPVSGLGGDAPVSGVEGGVAASGLGGSAPMTGGVGGIAVSGPDRRASVSGLGGSVPATGGNGSAPASGLGGSAPTFGLGGDASASGRDGSAPTTGGVGGIPVSGPDGDALASGLDRSVPATGGNGSAPASGLGGSAPVSGLGGSAPASGLGGSAPMSGLGGDAPASGLGGSAPTSGLGGDAPASGPGGSAPTTGGVGGTLVSGPDRRASVSGMGGSTPMSGLGGDAPASGLGGSAPTSGLGGDAPASGRDGSAPTTGGVGGIPVSGPDGDALASGLDRSVQTTGGNGSAPASGPGGSAPASGPDGHPSATDRADGGSPSPAAAGLTVPPVGTGRPELRGSGWGRDQDPFFRDYRDGMRALLVRRPELAAGPLRRVLSRVRHDDPPERLLRAASAALLLGDVHAARAAGARALAVARNAECVASEARALEYLAYGELRAGRHAQARAHAEEGVRAALLAGHRNTAASHHALLALAASIEGDTAAVAGYASAALATARRHGLAQAATLAEWATARADLARGRPLDAADRLGPLVGPGPRRGHFAVWMLAVPCFVEAAVLAGQPEDAREPVVDLARWADFGADPHASAQLARCRALLAADDREADDLYLRALALHDGSGGDFERARTELLYGRWLRRRRRLREARGRLGAALVAFEHCGAGAWADQTRGELRANGAASGKEPAAGLARLTPQQLRIARHVAEGATNREVAQRLAVSTRTVDYHLRNVFAALGVRSRVELARMVDQEHR</sequence>
<feature type="compositionally biased region" description="Low complexity" evidence="2">
    <location>
        <begin position="151"/>
        <end position="161"/>
    </location>
</feature>
<accession>A0ABW8FLS9</accession>
<feature type="domain" description="HTH luxR-type" evidence="3">
    <location>
        <begin position="881"/>
        <end position="946"/>
    </location>
</feature>
<dbReference type="PANTHER" id="PTHR43214">
    <property type="entry name" value="TWO-COMPONENT RESPONSE REGULATOR"/>
    <property type="match status" value="1"/>
</dbReference>
<dbReference type="Pfam" id="PF00196">
    <property type="entry name" value="GerE"/>
    <property type="match status" value="1"/>
</dbReference>
<keyword evidence="1" id="KW-0238">DNA-binding</keyword>
<evidence type="ECO:0000313" key="5">
    <source>
        <dbReference type="Proteomes" id="UP001617511"/>
    </source>
</evidence>
<dbReference type="InterPro" id="IPR016032">
    <property type="entry name" value="Sig_transdc_resp-reg_C-effctor"/>
</dbReference>
<dbReference type="InterPro" id="IPR000792">
    <property type="entry name" value="Tscrpt_reg_LuxR_C"/>
</dbReference>
<keyword evidence="5" id="KW-1185">Reference proteome</keyword>
<feature type="compositionally biased region" description="Low complexity" evidence="2">
    <location>
        <begin position="328"/>
        <end position="359"/>
    </location>
</feature>
<evidence type="ECO:0000313" key="4">
    <source>
        <dbReference type="EMBL" id="MFJ4083002.1"/>
    </source>
</evidence>
<dbReference type="RefSeq" id="WP_402074709.1">
    <property type="nucleotide sequence ID" value="NZ_JBIVGG010000013.1"/>
</dbReference>
<dbReference type="PROSITE" id="PS50043">
    <property type="entry name" value="HTH_LUXR_2"/>
    <property type="match status" value="1"/>
</dbReference>